<organism evidence="1 2">
    <name type="scientific">Enterococcus faecium</name>
    <name type="common">Streptococcus faecium</name>
    <dbReference type="NCBI Taxonomy" id="1352"/>
    <lineage>
        <taxon>Bacteria</taxon>
        <taxon>Bacillati</taxon>
        <taxon>Bacillota</taxon>
        <taxon>Bacilli</taxon>
        <taxon>Lactobacillales</taxon>
        <taxon>Enterococcaceae</taxon>
        <taxon>Enterococcus</taxon>
    </lineage>
</organism>
<dbReference type="PANTHER" id="PTHR36455:SF1">
    <property type="entry name" value="BLR8292 PROTEIN"/>
    <property type="match status" value="1"/>
</dbReference>
<comment type="caution">
    <text evidence="1">The sequence shown here is derived from an EMBL/GenBank/DDBJ whole genome shotgun (WGS) entry which is preliminary data.</text>
</comment>
<name>A0A7V7Y2F2_ENTFC</name>
<dbReference type="Pfam" id="PF05717">
    <property type="entry name" value="TnpB_IS66"/>
    <property type="match status" value="1"/>
</dbReference>
<dbReference type="EMBL" id="WEFP01000003">
    <property type="protein sequence ID" value="KAB7572664.1"/>
    <property type="molecule type" value="Genomic_DNA"/>
</dbReference>
<dbReference type="PANTHER" id="PTHR36455">
    <property type="match status" value="1"/>
</dbReference>
<accession>A0A7V7Y2F2</accession>
<dbReference type="RefSeq" id="WP_002305884.1">
    <property type="nucleotide sequence ID" value="NZ_AP019409.1"/>
</dbReference>
<evidence type="ECO:0008006" key="3">
    <source>
        <dbReference type="Google" id="ProtNLM"/>
    </source>
</evidence>
<dbReference type="AlphaFoldDB" id="A0A7V7Y2F2"/>
<dbReference type="Proteomes" id="UP000469871">
    <property type="component" value="Unassembled WGS sequence"/>
</dbReference>
<evidence type="ECO:0000313" key="2">
    <source>
        <dbReference type="Proteomes" id="UP000469871"/>
    </source>
</evidence>
<sequence length="61" mass="6946">MPMLIDATALKHIFIVCGKTDLRKGIDGLAAFVIEEYDLDVYDQALFLFCGTKKDRFKALY</sequence>
<evidence type="ECO:0000313" key="1">
    <source>
        <dbReference type="EMBL" id="KAB7572664.1"/>
    </source>
</evidence>
<proteinExistence type="predicted"/>
<protein>
    <recommendedName>
        <fullName evidence="3">Transposase</fullName>
    </recommendedName>
</protein>
<gene>
    <name evidence="1" type="ORF">GBM73_14830</name>
</gene>
<dbReference type="InterPro" id="IPR008878">
    <property type="entry name" value="Transposase_IS66_Orf2"/>
</dbReference>
<reference evidence="1 2" key="1">
    <citation type="submission" date="2019-10" db="EMBL/GenBank/DDBJ databases">
        <title>Evolutionary dynamics of vancomycin-resistant Enterococcus faecium during gastrointestinal tract colonization and bloodstream infection in immunocompromised pediatric patients.</title>
        <authorList>
            <person name="Chilambi G.S."/>
            <person name="Nordstrom H.R."/>
            <person name="Evans D.R."/>
            <person name="Ferrolino J."/>
            <person name="Hayden R.T."/>
            <person name="Maron G.M."/>
            <person name="Vo A.N."/>
            <person name="Gilmore M.S."/>
            <person name="Wolf J."/>
            <person name="Rosch J.W."/>
            <person name="Van Tyne D."/>
        </authorList>
    </citation>
    <scope>NUCLEOTIDE SEQUENCE [LARGE SCALE GENOMIC DNA]</scope>
    <source>
        <strain evidence="1 2">VRECG27</strain>
    </source>
</reference>